<dbReference type="PANTHER" id="PTHR31008">
    <property type="entry name" value="COP1-INTERACTING PROTEIN-RELATED"/>
    <property type="match status" value="1"/>
</dbReference>
<feature type="region of interest" description="Disordered" evidence="1">
    <location>
        <begin position="50"/>
        <end position="70"/>
    </location>
</feature>
<accession>A0AAV3Q4I2</accession>
<dbReference type="Proteomes" id="UP001454036">
    <property type="component" value="Unassembled WGS sequence"/>
</dbReference>
<feature type="region of interest" description="Disordered" evidence="1">
    <location>
        <begin position="90"/>
        <end position="146"/>
    </location>
</feature>
<name>A0AAV3Q4I2_LITER</name>
<feature type="region of interest" description="Disordered" evidence="1">
    <location>
        <begin position="240"/>
        <end position="267"/>
    </location>
</feature>
<comment type="caution">
    <text evidence="2">The sequence shown here is derived from an EMBL/GenBank/DDBJ whole genome shotgun (WGS) entry which is preliminary data.</text>
</comment>
<protein>
    <submittedName>
        <fullName evidence="2">Uncharacterized protein</fullName>
    </submittedName>
</protein>
<evidence type="ECO:0000313" key="3">
    <source>
        <dbReference type="Proteomes" id="UP001454036"/>
    </source>
</evidence>
<proteinExistence type="predicted"/>
<evidence type="ECO:0000256" key="1">
    <source>
        <dbReference type="SAM" id="MobiDB-lite"/>
    </source>
</evidence>
<sequence>MIQRLLMRVPNPEQLKRGQGYSNETDSAFINRETVLSSKVAAHAPFAPDSFSIQSTSLGQREKKTKGNQNLNDELKLKANELEKLFAEHKLRVPADSNPTRRNQIAEPSKSAATSSYQEPVDAAPAQLPTKHSSDDPAGGFSHVVNFNSSTPPKLFENQNPGDVLSNHFCEDEWSSRREEKEAKLKAVQDSFERSAAEMKAKFLDHTNRIDSVSTARRRTERLRSFNTYSNIGTEQKRLDFGQSDDDEYLGNSQEQKHSQDRSFNEDDISRSVTNKKLFRVKLCLHPRQEPQQHPFLSLLTNLPTLVLGGENCSLKILLLTLSPIFLS</sequence>
<keyword evidence="3" id="KW-1185">Reference proteome</keyword>
<dbReference type="AlphaFoldDB" id="A0AAV3Q4I2"/>
<dbReference type="PANTHER" id="PTHR31008:SF15">
    <property type="entry name" value="GPI-ANCHORED ADHESIN-LIKE PROTEIN"/>
    <property type="match status" value="1"/>
</dbReference>
<feature type="compositionally biased region" description="Basic and acidic residues" evidence="1">
    <location>
        <begin position="255"/>
        <end position="267"/>
    </location>
</feature>
<organism evidence="2 3">
    <name type="scientific">Lithospermum erythrorhizon</name>
    <name type="common">Purple gromwell</name>
    <name type="synonym">Lithospermum officinale var. erythrorhizon</name>
    <dbReference type="NCBI Taxonomy" id="34254"/>
    <lineage>
        <taxon>Eukaryota</taxon>
        <taxon>Viridiplantae</taxon>
        <taxon>Streptophyta</taxon>
        <taxon>Embryophyta</taxon>
        <taxon>Tracheophyta</taxon>
        <taxon>Spermatophyta</taxon>
        <taxon>Magnoliopsida</taxon>
        <taxon>eudicotyledons</taxon>
        <taxon>Gunneridae</taxon>
        <taxon>Pentapetalae</taxon>
        <taxon>asterids</taxon>
        <taxon>lamiids</taxon>
        <taxon>Boraginales</taxon>
        <taxon>Boraginaceae</taxon>
        <taxon>Boraginoideae</taxon>
        <taxon>Lithospermeae</taxon>
        <taxon>Lithospermum</taxon>
    </lineage>
</organism>
<evidence type="ECO:0000313" key="2">
    <source>
        <dbReference type="EMBL" id="GAA0158131.1"/>
    </source>
</evidence>
<dbReference type="EMBL" id="BAABME010019720">
    <property type="protein sequence ID" value="GAA0158131.1"/>
    <property type="molecule type" value="Genomic_DNA"/>
</dbReference>
<reference evidence="2 3" key="1">
    <citation type="submission" date="2024-01" db="EMBL/GenBank/DDBJ databases">
        <title>The complete chloroplast genome sequence of Lithospermum erythrorhizon: insights into the phylogenetic relationship among Boraginaceae species and the maternal lineages of purple gromwells.</title>
        <authorList>
            <person name="Okada T."/>
            <person name="Watanabe K."/>
        </authorList>
    </citation>
    <scope>NUCLEOTIDE SEQUENCE [LARGE SCALE GENOMIC DNA]</scope>
</reference>
<gene>
    <name evidence="2" type="ORF">LIER_38590</name>
</gene>